<accession>A0A2P5B3T0</accession>
<name>A0A2P5B3T0_PARAD</name>
<sequence>MNAFSFSSFLLFFLLVLHTKFPSTKNISSMKAATSNVKGASITINTMKLHLKMHQLWSWSQKANDSFKLKYKYLTYQLTSVTVRRSLPYKSFLVTFSKACGNCTYAISWPCSSSNKKQRASFMD</sequence>
<gene>
    <name evidence="2" type="ORF">PanWU01x14_273680</name>
</gene>
<proteinExistence type="predicted"/>
<keyword evidence="3" id="KW-1185">Reference proteome</keyword>
<evidence type="ECO:0000313" key="3">
    <source>
        <dbReference type="Proteomes" id="UP000237105"/>
    </source>
</evidence>
<organism evidence="2 3">
    <name type="scientific">Parasponia andersonii</name>
    <name type="common">Sponia andersonii</name>
    <dbReference type="NCBI Taxonomy" id="3476"/>
    <lineage>
        <taxon>Eukaryota</taxon>
        <taxon>Viridiplantae</taxon>
        <taxon>Streptophyta</taxon>
        <taxon>Embryophyta</taxon>
        <taxon>Tracheophyta</taxon>
        <taxon>Spermatophyta</taxon>
        <taxon>Magnoliopsida</taxon>
        <taxon>eudicotyledons</taxon>
        <taxon>Gunneridae</taxon>
        <taxon>Pentapetalae</taxon>
        <taxon>rosids</taxon>
        <taxon>fabids</taxon>
        <taxon>Rosales</taxon>
        <taxon>Cannabaceae</taxon>
        <taxon>Parasponia</taxon>
    </lineage>
</organism>
<evidence type="ECO:0000256" key="1">
    <source>
        <dbReference type="SAM" id="SignalP"/>
    </source>
</evidence>
<dbReference type="AlphaFoldDB" id="A0A2P5B3T0"/>
<feature type="signal peptide" evidence="1">
    <location>
        <begin position="1"/>
        <end position="18"/>
    </location>
</feature>
<protein>
    <submittedName>
        <fullName evidence="2">Uncharacterized protein</fullName>
    </submittedName>
</protein>
<keyword evidence="1" id="KW-0732">Signal</keyword>
<comment type="caution">
    <text evidence="2">The sequence shown here is derived from an EMBL/GenBank/DDBJ whole genome shotgun (WGS) entry which is preliminary data.</text>
</comment>
<dbReference type="Proteomes" id="UP000237105">
    <property type="component" value="Unassembled WGS sequence"/>
</dbReference>
<feature type="chain" id="PRO_5015127242" evidence="1">
    <location>
        <begin position="19"/>
        <end position="124"/>
    </location>
</feature>
<dbReference type="EMBL" id="JXTB01000371">
    <property type="protein sequence ID" value="PON43429.1"/>
    <property type="molecule type" value="Genomic_DNA"/>
</dbReference>
<reference evidence="3" key="1">
    <citation type="submission" date="2016-06" db="EMBL/GenBank/DDBJ databases">
        <title>Parallel loss of symbiosis genes in relatives of nitrogen-fixing non-legume Parasponia.</title>
        <authorList>
            <person name="Van Velzen R."/>
            <person name="Holmer R."/>
            <person name="Bu F."/>
            <person name="Rutten L."/>
            <person name="Van Zeijl A."/>
            <person name="Liu W."/>
            <person name="Santuari L."/>
            <person name="Cao Q."/>
            <person name="Sharma T."/>
            <person name="Shen D."/>
            <person name="Roswanjaya Y."/>
            <person name="Wardhani T."/>
            <person name="Kalhor M.S."/>
            <person name="Jansen J."/>
            <person name="Van den Hoogen J."/>
            <person name="Gungor B."/>
            <person name="Hartog M."/>
            <person name="Hontelez J."/>
            <person name="Verver J."/>
            <person name="Yang W.-C."/>
            <person name="Schijlen E."/>
            <person name="Repin R."/>
            <person name="Schilthuizen M."/>
            <person name="Schranz E."/>
            <person name="Heidstra R."/>
            <person name="Miyata K."/>
            <person name="Fedorova E."/>
            <person name="Kohlen W."/>
            <person name="Bisseling T."/>
            <person name="Smit S."/>
            <person name="Geurts R."/>
        </authorList>
    </citation>
    <scope>NUCLEOTIDE SEQUENCE [LARGE SCALE GENOMIC DNA]</scope>
    <source>
        <strain evidence="3">cv. WU1-14</strain>
    </source>
</reference>
<evidence type="ECO:0000313" key="2">
    <source>
        <dbReference type="EMBL" id="PON43429.1"/>
    </source>
</evidence>